<name>A0A1H0T5S7_9BACI</name>
<evidence type="ECO:0000313" key="2">
    <source>
        <dbReference type="Proteomes" id="UP000199159"/>
    </source>
</evidence>
<dbReference type="EMBL" id="FNJU01000003">
    <property type="protein sequence ID" value="SDP49339.1"/>
    <property type="molecule type" value="Genomic_DNA"/>
</dbReference>
<keyword evidence="2" id="KW-1185">Reference proteome</keyword>
<reference evidence="2" key="1">
    <citation type="submission" date="2016-10" db="EMBL/GenBank/DDBJ databases">
        <authorList>
            <person name="Varghese N."/>
            <person name="Submissions S."/>
        </authorList>
    </citation>
    <scope>NUCLEOTIDE SEQUENCE [LARGE SCALE GENOMIC DNA]</scope>
    <source>
        <strain evidence="2">IBRC-M10078</strain>
    </source>
</reference>
<evidence type="ECO:0000313" key="1">
    <source>
        <dbReference type="EMBL" id="SDP49339.1"/>
    </source>
</evidence>
<dbReference type="AlphaFoldDB" id="A0A1H0T5S7"/>
<sequence length="57" mass="6633">MEELLRQLLSGQDEIKNDIKQIKSDITEIKTAVHRIELSQPQDITALLERMNKNLET</sequence>
<dbReference type="RefSeq" id="WP_175490231.1">
    <property type="nucleotide sequence ID" value="NZ_FNJU01000003.1"/>
</dbReference>
<gene>
    <name evidence="1" type="ORF">SAMN05216565_103299</name>
</gene>
<dbReference type="Proteomes" id="UP000199159">
    <property type="component" value="Unassembled WGS sequence"/>
</dbReference>
<accession>A0A1H0T5S7</accession>
<organism evidence="1 2">
    <name type="scientific">Litchfieldia salsa</name>
    <dbReference type="NCBI Taxonomy" id="930152"/>
    <lineage>
        <taxon>Bacteria</taxon>
        <taxon>Bacillati</taxon>
        <taxon>Bacillota</taxon>
        <taxon>Bacilli</taxon>
        <taxon>Bacillales</taxon>
        <taxon>Bacillaceae</taxon>
        <taxon>Litchfieldia</taxon>
    </lineage>
</organism>
<proteinExistence type="predicted"/>
<protein>
    <submittedName>
        <fullName evidence="1">Uncharacterized protein</fullName>
    </submittedName>
</protein>